<keyword evidence="2" id="KW-1185">Reference proteome</keyword>
<name>A0A8S9ZYF8_9BILA</name>
<protein>
    <submittedName>
        <fullName evidence="1">Uncharacterized protein</fullName>
    </submittedName>
</protein>
<comment type="caution">
    <text evidence="1">The sequence shown here is derived from an EMBL/GenBank/DDBJ whole genome shotgun (WGS) entry which is preliminary data.</text>
</comment>
<reference evidence="1" key="1">
    <citation type="journal article" date="2020" name="Ecol. Evol.">
        <title>Genome structure and content of the rice root-knot nematode (Meloidogyne graminicola).</title>
        <authorList>
            <person name="Phan N.T."/>
            <person name="Danchin E.G.J."/>
            <person name="Klopp C."/>
            <person name="Perfus-Barbeoch L."/>
            <person name="Kozlowski D.K."/>
            <person name="Koutsovoulos G.D."/>
            <person name="Lopez-Roques C."/>
            <person name="Bouchez O."/>
            <person name="Zahm M."/>
            <person name="Besnard G."/>
            <person name="Bellafiore S."/>
        </authorList>
    </citation>
    <scope>NUCLEOTIDE SEQUENCE</scope>
    <source>
        <strain evidence="1">VN-18</strain>
    </source>
</reference>
<organism evidence="1 2">
    <name type="scientific">Meloidogyne graminicola</name>
    <dbReference type="NCBI Taxonomy" id="189291"/>
    <lineage>
        <taxon>Eukaryota</taxon>
        <taxon>Metazoa</taxon>
        <taxon>Ecdysozoa</taxon>
        <taxon>Nematoda</taxon>
        <taxon>Chromadorea</taxon>
        <taxon>Rhabditida</taxon>
        <taxon>Tylenchina</taxon>
        <taxon>Tylenchomorpha</taxon>
        <taxon>Tylenchoidea</taxon>
        <taxon>Meloidogynidae</taxon>
        <taxon>Meloidogyninae</taxon>
        <taxon>Meloidogyne</taxon>
    </lineage>
</organism>
<evidence type="ECO:0000313" key="2">
    <source>
        <dbReference type="Proteomes" id="UP000605970"/>
    </source>
</evidence>
<evidence type="ECO:0000313" key="1">
    <source>
        <dbReference type="EMBL" id="KAF7638332.1"/>
    </source>
</evidence>
<accession>A0A8S9ZYF8</accession>
<dbReference type="EMBL" id="JABEBT010000013">
    <property type="protein sequence ID" value="KAF7638332.1"/>
    <property type="molecule type" value="Genomic_DNA"/>
</dbReference>
<sequence>MMILFIFDAYFSPVYQAKKLKLGLGLPSSIVSSVFICSNLPLATFCLPKTSLGPINKLAHPFKQSSTLYLRPFVISSQ</sequence>
<dbReference type="Proteomes" id="UP000605970">
    <property type="component" value="Unassembled WGS sequence"/>
</dbReference>
<dbReference type="AlphaFoldDB" id="A0A8S9ZYF8"/>
<proteinExistence type="predicted"/>
<gene>
    <name evidence="1" type="ORF">Mgra_00002308</name>
</gene>